<dbReference type="InterPro" id="IPR051329">
    <property type="entry name" value="NIR_SIR_4Fe-4S"/>
</dbReference>
<proteinExistence type="predicted"/>
<dbReference type="PANTHER" id="PTHR32439:SF9">
    <property type="entry name" value="BLR3264 PROTEIN"/>
    <property type="match status" value="1"/>
</dbReference>
<gene>
    <name evidence="8" type="ORF">GCM10007231_24970</name>
</gene>
<keyword evidence="3" id="KW-0479">Metal-binding</keyword>
<evidence type="ECO:0000259" key="7">
    <source>
        <dbReference type="Pfam" id="PF03460"/>
    </source>
</evidence>
<dbReference type="InterPro" id="IPR045854">
    <property type="entry name" value="NO2/SO3_Rdtase_4Fe4S_sf"/>
</dbReference>
<evidence type="ECO:0000313" key="9">
    <source>
        <dbReference type="Proteomes" id="UP000630594"/>
    </source>
</evidence>
<dbReference type="RefSeq" id="WP_229721598.1">
    <property type="nucleotide sequence ID" value="NZ_BMCK01000004.1"/>
</dbReference>
<comment type="caution">
    <text evidence="8">The sequence shown here is derived from an EMBL/GenBank/DDBJ whole genome shotgun (WGS) entry which is preliminary data.</text>
</comment>
<dbReference type="SUPFAM" id="SSF55124">
    <property type="entry name" value="Nitrite/Sulfite reductase N-terminal domain-like"/>
    <property type="match status" value="1"/>
</dbReference>
<evidence type="ECO:0000256" key="3">
    <source>
        <dbReference type="ARBA" id="ARBA00022723"/>
    </source>
</evidence>
<accession>A0ABQ1QEB2</accession>
<evidence type="ECO:0000256" key="2">
    <source>
        <dbReference type="ARBA" id="ARBA00022617"/>
    </source>
</evidence>
<dbReference type="Gene3D" id="3.30.413.10">
    <property type="entry name" value="Sulfite Reductase Hemoprotein, domain 1"/>
    <property type="match status" value="1"/>
</dbReference>
<evidence type="ECO:0000313" key="8">
    <source>
        <dbReference type="EMBL" id="GGD24782.1"/>
    </source>
</evidence>
<organism evidence="8 9">
    <name type="scientific">Nocardioides daphniae</name>
    <dbReference type="NCBI Taxonomy" id="402297"/>
    <lineage>
        <taxon>Bacteria</taxon>
        <taxon>Bacillati</taxon>
        <taxon>Actinomycetota</taxon>
        <taxon>Actinomycetes</taxon>
        <taxon>Propionibacteriales</taxon>
        <taxon>Nocardioidaceae</taxon>
        <taxon>Nocardioides</taxon>
    </lineage>
</organism>
<dbReference type="InterPro" id="IPR005117">
    <property type="entry name" value="NiRdtase/SiRdtase_haem-b_fer"/>
</dbReference>
<dbReference type="Pfam" id="PF03460">
    <property type="entry name" value="NIR_SIR_ferr"/>
    <property type="match status" value="1"/>
</dbReference>
<keyword evidence="6" id="KW-0411">Iron-sulfur</keyword>
<keyword evidence="9" id="KW-1185">Reference proteome</keyword>
<dbReference type="PANTHER" id="PTHR32439">
    <property type="entry name" value="FERREDOXIN--NITRITE REDUCTASE, CHLOROPLASTIC"/>
    <property type="match status" value="1"/>
</dbReference>
<evidence type="ECO:0000256" key="6">
    <source>
        <dbReference type="ARBA" id="ARBA00023014"/>
    </source>
</evidence>
<evidence type="ECO:0000256" key="4">
    <source>
        <dbReference type="ARBA" id="ARBA00023002"/>
    </source>
</evidence>
<keyword evidence="2" id="KW-0349">Heme</keyword>
<evidence type="ECO:0000256" key="5">
    <source>
        <dbReference type="ARBA" id="ARBA00023004"/>
    </source>
</evidence>
<evidence type="ECO:0000256" key="1">
    <source>
        <dbReference type="ARBA" id="ARBA00022485"/>
    </source>
</evidence>
<dbReference type="InterPro" id="IPR036136">
    <property type="entry name" value="Nit/Sulf_reduc_fer-like_dom_sf"/>
</dbReference>
<dbReference type="EMBL" id="BMCK01000004">
    <property type="protein sequence ID" value="GGD24782.1"/>
    <property type="molecule type" value="Genomic_DNA"/>
</dbReference>
<keyword evidence="4" id="KW-0560">Oxidoreductase</keyword>
<sequence>MNRSRPDRCPGALRPWPADDGLLVRLRLPGGHVTSRQLLALLTTAERHGDGRVYVTTRANLQVRGLPAAAGTTHLTSEALEALVSTGLLPSLAHDLARNILVSPQTGLAHGRADLRSVTAALDGALTDAPDLAALPGRFLFVLDDGRGDLVERSCDLGLVALDAVRGQVRVGDAWGPVVPLRSAHRYLAGLARRFLAVRGHGKSAAWHVRELAEPLELPQRPSSLLPTARARLPYGSVPGGRHVPVPEEGLDRPAVERLCADASHLVVTPWRGVLIPEETA</sequence>
<dbReference type="Proteomes" id="UP000630594">
    <property type="component" value="Unassembled WGS sequence"/>
</dbReference>
<keyword evidence="5" id="KW-0408">Iron</keyword>
<protein>
    <recommendedName>
        <fullName evidence="7">Nitrite/Sulfite reductase ferredoxin-like domain-containing protein</fullName>
    </recommendedName>
</protein>
<feature type="domain" description="Nitrite/Sulfite reductase ferredoxin-like" evidence="7">
    <location>
        <begin position="20"/>
        <end position="69"/>
    </location>
</feature>
<name>A0ABQ1QEB2_9ACTN</name>
<reference evidence="9" key="1">
    <citation type="journal article" date="2019" name="Int. J. Syst. Evol. Microbiol.">
        <title>The Global Catalogue of Microorganisms (GCM) 10K type strain sequencing project: providing services to taxonomists for standard genome sequencing and annotation.</title>
        <authorList>
            <consortium name="The Broad Institute Genomics Platform"/>
            <consortium name="The Broad Institute Genome Sequencing Center for Infectious Disease"/>
            <person name="Wu L."/>
            <person name="Ma J."/>
        </authorList>
    </citation>
    <scope>NUCLEOTIDE SEQUENCE [LARGE SCALE GENOMIC DNA]</scope>
    <source>
        <strain evidence="9">CCM 7403</strain>
    </source>
</reference>
<keyword evidence="1" id="KW-0004">4Fe-4S</keyword>
<dbReference type="Gene3D" id="3.90.480.10">
    <property type="entry name" value="Sulfite Reductase Hemoprotein,Domain 2"/>
    <property type="match status" value="1"/>
</dbReference>